<feature type="region of interest" description="Disordered" evidence="2">
    <location>
        <begin position="1"/>
        <end position="34"/>
    </location>
</feature>
<dbReference type="GO" id="GO:0003723">
    <property type="term" value="F:RNA binding"/>
    <property type="evidence" value="ECO:0007669"/>
    <property type="project" value="UniProtKB-UniRule"/>
</dbReference>
<accession>A0A7E4V9Z3</accession>
<dbReference type="PROSITE" id="PS50102">
    <property type="entry name" value="RRM"/>
    <property type="match status" value="1"/>
</dbReference>
<reference evidence="5" key="2">
    <citation type="submission" date="2020-10" db="UniProtKB">
        <authorList>
            <consortium name="WormBaseParasite"/>
        </authorList>
    </citation>
    <scope>IDENTIFICATION</scope>
</reference>
<organism evidence="4 5">
    <name type="scientific">Panagrellus redivivus</name>
    <name type="common">Microworm</name>
    <dbReference type="NCBI Taxonomy" id="6233"/>
    <lineage>
        <taxon>Eukaryota</taxon>
        <taxon>Metazoa</taxon>
        <taxon>Ecdysozoa</taxon>
        <taxon>Nematoda</taxon>
        <taxon>Chromadorea</taxon>
        <taxon>Rhabditida</taxon>
        <taxon>Tylenchina</taxon>
        <taxon>Panagrolaimomorpha</taxon>
        <taxon>Panagrolaimoidea</taxon>
        <taxon>Panagrolaimidae</taxon>
        <taxon>Panagrellus</taxon>
    </lineage>
</organism>
<dbReference type="WBParaSite" id="Pan_g18433.t3">
    <property type="protein sequence ID" value="Pan_g18433.t3"/>
    <property type="gene ID" value="Pan_g18433"/>
</dbReference>
<feature type="compositionally biased region" description="Basic and acidic residues" evidence="2">
    <location>
        <begin position="1"/>
        <end position="12"/>
    </location>
</feature>
<feature type="domain" description="RRM" evidence="3">
    <location>
        <begin position="35"/>
        <end position="113"/>
    </location>
</feature>
<dbReference type="InterPro" id="IPR035979">
    <property type="entry name" value="RBD_domain_sf"/>
</dbReference>
<dbReference type="PANTHER" id="PTHR48034">
    <property type="entry name" value="TRANSFORMER-2 SEX-DETERMINING PROTEIN-RELATED"/>
    <property type="match status" value="1"/>
</dbReference>
<dbReference type="Pfam" id="PF00076">
    <property type="entry name" value="RRM_1"/>
    <property type="match status" value="1"/>
</dbReference>
<proteinExistence type="predicted"/>
<dbReference type="Gene3D" id="3.30.70.330">
    <property type="match status" value="1"/>
</dbReference>
<dbReference type="AlphaFoldDB" id="A0A7E4V9Z3"/>
<keyword evidence="4" id="KW-1185">Reference proteome</keyword>
<evidence type="ECO:0000256" key="1">
    <source>
        <dbReference type="PROSITE-ProRule" id="PRU00176"/>
    </source>
</evidence>
<dbReference type="InterPro" id="IPR050441">
    <property type="entry name" value="RBM"/>
</dbReference>
<evidence type="ECO:0000259" key="3">
    <source>
        <dbReference type="PROSITE" id="PS50102"/>
    </source>
</evidence>
<dbReference type="InterPro" id="IPR012677">
    <property type="entry name" value="Nucleotide-bd_a/b_plait_sf"/>
</dbReference>
<dbReference type="SUPFAM" id="SSF54928">
    <property type="entry name" value="RNA-binding domain, RBD"/>
    <property type="match status" value="1"/>
</dbReference>
<evidence type="ECO:0000313" key="5">
    <source>
        <dbReference type="WBParaSite" id="Pan_g18433.t3"/>
    </source>
</evidence>
<protein>
    <submittedName>
        <fullName evidence="5">RRM domain-containing protein</fullName>
    </submittedName>
</protein>
<dbReference type="Proteomes" id="UP000492821">
    <property type="component" value="Unassembled WGS sequence"/>
</dbReference>
<dbReference type="InterPro" id="IPR000504">
    <property type="entry name" value="RRM_dom"/>
</dbReference>
<evidence type="ECO:0000256" key="2">
    <source>
        <dbReference type="SAM" id="MobiDB-lite"/>
    </source>
</evidence>
<reference evidence="4" key="1">
    <citation type="journal article" date="2013" name="Genetics">
        <title>The draft genome and transcriptome of Panagrellus redivivus are shaped by the harsh demands of a free-living lifestyle.</title>
        <authorList>
            <person name="Srinivasan J."/>
            <person name="Dillman A.R."/>
            <person name="Macchietto M.G."/>
            <person name="Heikkinen L."/>
            <person name="Lakso M."/>
            <person name="Fracchia K.M."/>
            <person name="Antoshechkin I."/>
            <person name="Mortazavi A."/>
            <person name="Wong G."/>
            <person name="Sternberg P.W."/>
        </authorList>
    </citation>
    <scope>NUCLEOTIDE SEQUENCE [LARGE SCALE GENOMIC DNA]</scope>
    <source>
        <strain evidence="4">MT8872</strain>
    </source>
</reference>
<name>A0A7E4V9Z3_PANRE</name>
<keyword evidence="1" id="KW-0694">RNA-binding</keyword>
<dbReference type="SMART" id="SM00360">
    <property type="entry name" value="RRM"/>
    <property type="match status" value="1"/>
</dbReference>
<dbReference type="CDD" id="cd12311">
    <property type="entry name" value="RRM_SRSF2_SRSF8"/>
    <property type="match status" value="1"/>
</dbReference>
<evidence type="ECO:0000313" key="4">
    <source>
        <dbReference type="Proteomes" id="UP000492821"/>
    </source>
</evidence>
<sequence length="214" mass="23769">MSYRDRGDRDSYRNGGGGGGGDRPRGPPPAISGLHSLKVDNISYQTTQSELRRLFERYGEIGDVHIPRDRRSRQSRGFGFVRFTSRRDAEYAVTKMDGRHVDGRDIRVSFAKYDRPIDEGDRREGGGRRPLPWLMVAAACESWTAGPGLLSIERTGVLCCVPLPKPGSQPLTQPFPDSSSFSRTFSITTEAIGLPQPFTDQAFPEPFSLAYSLI</sequence>